<dbReference type="AlphaFoldDB" id="W1Y8K0"/>
<dbReference type="SUPFAM" id="SSF52540">
    <property type="entry name" value="P-loop containing nucleoside triphosphate hydrolases"/>
    <property type="match status" value="1"/>
</dbReference>
<dbReference type="CDD" id="cd00085">
    <property type="entry name" value="HNHc"/>
    <property type="match status" value="1"/>
</dbReference>
<sequence>MAQDFSKAFYKSKEWRNFRQVILTERGPRCEKCGKIIANAYDKDTNQYKTKLIQLHHIEELTPLNINDASITLNPDNVQVLCQECHNVLHNRWQGGGVKRKVRKKEICIVYGPPCSGKKRYVRENMTEGDLVIDMDRLYNAISLLPMYDKPNNLKKNVFAIRDTLISNLKVRYGDWNNAWIIGGYADKFTRERLASELGAELIFINEDIETCLYRLKYTNDYRQNNYDEWKVYIEKWFEDYIE</sequence>
<organism evidence="1">
    <name type="scientific">human gut metagenome</name>
    <dbReference type="NCBI Taxonomy" id="408170"/>
    <lineage>
        <taxon>unclassified sequences</taxon>
        <taxon>metagenomes</taxon>
        <taxon>organismal metagenomes</taxon>
    </lineage>
</organism>
<keyword evidence="1" id="KW-0255">Endonuclease</keyword>
<comment type="caution">
    <text evidence="1">The sequence shown here is derived from an EMBL/GenBank/DDBJ whole genome shotgun (WGS) entry which is preliminary data.</text>
</comment>
<gene>
    <name evidence="1" type="ORF">Q604_UNBC07086G0003</name>
</gene>
<keyword evidence="1" id="KW-0540">Nuclease</keyword>
<keyword evidence="1" id="KW-0378">Hydrolase</keyword>
<dbReference type="Gene3D" id="1.10.30.50">
    <property type="match status" value="1"/>
</dbReference>
<protein>
    <submittedName>
        <fullName evidence="1">HNH endonuclease</fullName>
    </submittedName>
</protein>
<dbReference type="EMBL" id="AZMM01007086">
    <property type="protein sequence ID" value="ETJ38903.1"/>
    <property type="molecule type" value="Genomic_DNA"/>
</dbReference>
<reference evidence="1" key="1">
    <citation type="submission" date="2013-12" db="EMBL/GenBank/DDBJ databases">
        <title>A Varibaculum cambriense genome reconstructed from a premature infant gut community with otherwise low bacterial novelty that shifts toward anaerobic metabolism during the third week of life.</title>
        <authorList>
            <person name="Brown C.T."/>
            <person name="Sharon I."/>
            <person name="Thomas B.C."/>
            <person name="Castelle C.J."/>
            <person name="Morowitz M.J."/>
            <person name="Banfield J.F."/>
        </authorList>
    </citation>
    <scope>NUCLEOTIDE SEQUENCE</scope>
</reference>
<dbReference type="InterPro" id="IPR003615">
    <property type="entry name" value="HNH_nuc"/>
</dbReference>
<dbReference type="GO" id="GO:0004519">
    <property type="term" value="F:endonuclease activity"/>
    <property type="evidence" value="ECO:0007669"/>
    <property type="project" value="UniProtKB-KW"/>
</dbReference>
<name>W1Y8K0_9ZZZZ</name>
<evidence type="ECO:0000313" key="1">
    <source>
        <dbReference type="EMBL" id="ETJ38903.1"/>
    </source>
</evidence>
<accession>W1Y8K0</accession>
<proteinExistence type="predicted"/>
<dbReference type="InterPro" id="IPR027417">
    <property type="entry name" value="P-loop_NTPase"/>
</dbReference>